<dbReference type="PANTHER" id="PTHR12599">
    <property type="entry name" value="PTERIN-4-ALPHA-CARBINOLAMINE DEHYDRATASE"/>
    <property type="match status" value="1"/>
</dbReference>
<reference evidence="5 6" key="1">
    <citation type="submission" date="2016-10" db="EMBL/GenBank/DDBJ databases">
        <authorList>
            <person name="de Groot N.N."/>
        </authorList>
    </citation>
    <scope>NUCLEOTIDE SEQUENCE [LARGE SCALE GENOMIC DNA]</scope>
    <source>
        <strain evidence="5 6">CGMCC 4.5727</strain>
    </source>
</reference>
<keyword evidence="3 4" id="KW-0456">Lyase</keyword>
<dbReference type="CDD" id="cd00488">
    <property type="entry name" value="PCD_DCoH"/>
    <property type="match status" value="1"/>
</dbReference>
<accession>A0A1G8UGK9</accession>
<evidence type="ECO:0000256" key="1">
    <source>
        <dbReference type="ARBA" id="ARBA00001554"/>
    </source>
</evidence>
<evidence type="ECO:0000256" key="2">
    <source>
        <dbReference type="ARBA" id="ARBA00006472"/>
    </source>
</evidence>
<dbReference type="STRING" id="417292.SAMN05421806_101843"/>
<dbReference type="RefSeq" id="WP_093607244.1">
    <property type="nucleotide sequence ID" value="NZ_FNFF01000001.1"/>
</dbReference>
<evidence type="ECO:0000313" key="5">
    <source>
        <dbReference type="EMBL" id="SDJ52943.1"/>
    </source>
</evidence>
<comment type="catalytic activity">
    <reaction evidence="1 4">
        <text>(4aS,6R)-4a-hydroxy-L-erythro-5,6,7,8-tetrahydrobiopterin = (6R)-L-erythro-6,7-dihydrobiopterin + H2O</text>
        <dbReference type="Rhea" id="RHEA:11920"/>
        <dbReference type="ChEBI" id="CHEBI:15377"/>
        <dbReference type="ChEBI" id="CHEBI:15642"/>
        <dbReference type="ChEBI" id="CHEBI:43120"/>
        <dbReference type="EC" id="4.2.1.96"/>
    </reaction>
</comment>
<evidence type="ECO:0000256" key="4">
    <source>
        <dbReference type="HAMAP-Rule" id="MF_00434"/>
    </source>
</evidence>
<keyword evidence="6" id="KW-1185">Reference proteome</keyword>
<dbReference type="Pfam" id="PF01329">
    <property type="entry name" value="Pterin_4a"/>
    <property type="match status" value="1"/>
</dbReference>
<dbReference type="EMBL" id="FNFF01000001">
    <property type="protein sequence ID" value="SDJ52943.1"/>
    <property type="molecule type" value="Genomic_DNA"/>
</dbReference>
<dbReference type="GO" id="GO:0006729">
    <property type="term" value="P:tetrahydrobiopterin biosynthetic process"/>
    <property type="evidence" value="ECO:0007669"/>
    <property type="project" value="InterPro"/>
</dbReference>
<organism evidence="5 6">
    <name type="scientific">Streptomyces indicus</name>
    <dbReference type="NCBI Taxonomy" id="417292"/>
    <lineage>
        <taxon>Bacteria</taxon>
        <taxon>Bacillati</taxon>
        <taxon>Actinomycetota</taxon>
        <taxon>Actinomycetes</taxon>
        <taxon>Kitasatosporales</taxon>
        <taxon>Streptomycetaceae</taxon>
        <taxon>Streptomyces</taxon>
    </lineage>
</organism>
<dbReference type="OrthoDB" id="15077at2"/>
<evidence type="ECO:0000256" key="3">
    <source>
        <dbReference type="ARBA" id="ARBA00023239"/>
    </source>
</evidence>
<dbReference type="GO" id="GO:0008124">
    <property type="term" value="F:4-alpha-hydroxytetrahydrobiopterin dehydratase activity"/>
    <property type="evidence" value="ECO:0007669"/>
    <property type="project" value="UniProtKB-UniRule"/>
</dbReference>
<dbReference type="InterPro" id="IPR001533">
    <property type="entry name" value="Pterin_deHydtase"/>
</dbReference>
<proteinExistence type="inferred from homology"/>
<name>A0A1G8UGK9_9ACTN</name>
<dbReference type="Proteomes" id="UP000199155">
    <property type="component" value="Unassembled WGS sequence"/>
</dbReference>
<sequence length="101" mass="11025">MAVEPLSQKDIEDRLRELPGWSLAEDRLERSYRLGSHFAATAMVVHIAQVQEELDHHSDLTLGYNTVGLSVQTHSAGGTVTEKDFELAERVEALAAGHGAS</sequence>
<dbReference type="AlphaFoldDB" id="A0A1G8UGK9"/>
<dbReference type="EC" id="4.2.1.96" evidence="4"/>
<dbReference type="HAMAP" id="MF_00434">
    <property type="entry name" value="Pterin_4_alpha"/>
    <property type="match status" value="1"/>
</dbReference>
<dbReference type="NCBIfam" id="NF002017">
    <property type="entry name" value="PRK00823.1-2"/>
    <property type="match status" value="1"/>
</dbReference>
<evidence type="ECO:0000313" key="6">
    <source>
        <dbReference type="Proteomes" id="UP000199155"/>
    </source>
</evidence>
<protein>
    <recommendedName>
        <fullName evidence="4">Putative pterin-4-alpha-carbinolamine dehydratase</fullName>
        <shortName evidence="4">PHS</shortName>
        <ecNumber evidence="4">4.2.1.96</ecNumber>
    </recommendedName>
    <alternativeName>
        <fullName evidence="4">4-alpha-hydroxy-tetrahydropterin dehydratase</fullName>
    </alternativeName>
    <alternativeName>
        <fullName evidence="4">Pterin carbinolamine dehydratase</fullName>
        <shortName evidence="4">PCD</shortName>
    </alternativeName>
</protein>
<dbReference type="SUPFAM" id="SSF55248">
    <property type="entry name" value="PCD-like"/>
    <property type="match status" value="1"/>
</dbReference>
<dbReference type="PANTHER" id="PTHR12599:SF0">
    <property type="entry name" value="PTERIN-4-ALPHA-CARBINOLAMINE DEHYDRATASE"/>
    <property type="match status" value="1"/>
</dbReference>
<gene>
    <name evidence="5" type="ORF">SAMN05421806_101843</name>
</gene>
<dbReference type="InterPro" id="IPR036428">
    <property type="entry name" value="PCD_sf"/>
</dbReference>
<dbReference type="Gene3D" id="3.30.1360.20">
    <property type="entry name" value="Transcriptional coactivator/pterin dehydratase"/>
    <property type="match status" value="1"/>
</dbReference>
<comment type="similarity">
    <text evidence="2 4">Belongs to the pterin-4-alpha-carbinolamine dehydratase family.</text>
</comment>